<evidence type="ECO:0000256" key="1">
    <source>
        <dbReference type="SAM" id="Phobius"/>
    </source>
</evidence>
<proteinExistence type="predicted"/>
<organism evidence="2 3">
    <name type="scientific">Nocardioides bizhenqiangii</name>
    <dbReference type="NCBI Taxonomy" id="3095076"/>
    <lineage>
        <taxon>Bacteria</taxon>
        <taxon>Bacillati</taxon>
        <taxon>Actinomycetota</taxon>
        <taxon>Actinomycetes</taxon>
        <taxon>Propionibacteriales</taxon>
        <taxon>Nocardioidaceae</taxon>
        <taxon>Nocardioides</taxon>
    </lineage>
</organism>
<name>A0ABZ0ZS17_9ACTN</name>
<sequence>MVAVAVASPVSLLGLIVGAASILVVLALASPMTVRAVRRWLRTGPRPSEGQLDTVVRALATSNPGFVPFQPFRPFQQSPPATDEELCRAWCASYGALHSTTSRRKLLRIVEERAGHLDEMEKRNPGTVAAWVASGATAADNPLPYLSLAHIDRGAINWDDLIDGRDQ</sequence>
<protein>
    <submittedName>
        <fullName evidence="2">Uncharacterized protein</fullName>
    </submittedName>
</protein>
<accession>A0ABZ0ZS17</accession>
<dbReference type="RefSeq" id="WP_322937747.1">
    <property type="nucleotide sequence ID" value="NZ_CP141059.1"/>
</dbReference>
<evidence type="ECO:0000313" key="2">
    <source>
        <dbReference type="EMBL" id="WQQ27130.1"/>
    </source>
</evidence>
<dbReference type="Proteomes" id="UP001327225">
    <property type="component" value="Chromosome"/>
</dbReference>
<feature type="transmembrane region" description="Helical" evidence="1">
    <location>
        <begin position="6"/>
        <end position="29"/>
    </location>
</feature>
<keyword evidence="3" id="KW-1185">Reference proteome</keyword>
<evidence type="ECO:0000313" key="3">
    <source>
        <dbReference type="Proteomes" id="UP001327225"/>
    </source>
</evidence>
<gene>
    <name evidence="2" type="ORF">SHK19_02625</name>
</gene>
<dbReference type="EMBL" id="CP141059">
    <property type="protein sequence ID" value="WQQ27130.1"/>
    <property type="molecule type" value="Genomic_DNA"/>
</dbReference>
<keyword evidence="1" id="KW-0812">Transmembrane</keyword>
<keyword evidence="1" id="KW-1133">Transmembrane helix</keyword>
<keyword evidence="1" id="KW-0472">Membrane</keyword>
<reference evidence="3" key="1">
    <citation type="submission" date="2023-12" db="EMBL/GenBank/DDBJ databases">
        <title>Novel species in genus Nocardioides.</title>
        <authorList>
            <person name="Zhou H."/>
        </authorList>
    </citation>
    <scope>NUCLEOTIDE SEQUENCE [LARGE SCALE GENOMIC DNA]</scope>
    <source>
        <strain evidence="3">HM61</strain>
    </source>
</reference>